<dbReference type="Proteomes" id="UP000317365">
    <property type="component" value="Chromosome"/>
</dbReference>
<keyword evidence="7" id="KW-1185">Reference proteome</keyword>
<keyword evidence="2" id="KW-0540">Nuclease</keyword>
<comment type="cofactor">
    <cofactor evidence="1">
        <name>Mg(2+)</name>
        <dbReference type="ChEBI" id="CHEBI:18420"/>
    </cofactor>
</comment>
<reference evidence="7" key="1">
    <citation type="submission" date="2019-02" db="EMBL/GenBank/DDBJ databases">
        <title>Complete genome sequence of Rhodoferax sp. Gr-4.</title>
        <authorList>
            <person name="Jin L."/>
        </authorList>
    </citation>
    <scope>NUCLEOTIDE SEQUENCE [LARGE SCALE GENOMIC DNA]</scope>
    <source>
        <strain evidence="7">Gr-4</strain>
    </source>
</reference>
<evidence type="ECO:0000313" key="7">
    <source>
        <dbReference type="Proteomes" id="UP000317365"/>
    </source>
</evidence>
<dbReference type="GO" id="GO:0004518">
    <property type="term" value="F:nuclease activity"/>
    <property type="evidence" value="ECO:0007669"/>
    <property type="project" value="UniProtKB-KW"/>
</dbReference>
<reference evidence="7" key="2">
    <citation type="journal article" date="2020" name="Int. J. Syst. Evol. Microbiol.">
        <title>Genomic insights into a novel species Rhodoferax aquaticus sp. nov., isolated from freshwater.</title>
        <authorList>
            <person name="Li T."/>
            <person name="Zhuo Y."/>
            <person name="Jin C.Z."/>
            <person name="Wu X."/>
            <person name="Ko S.R."/>
            <person name="Jin F.J."/>
            <person name="Ahn C.Y."/>
            <person name="Oh H.M."/>
            <person name="Lee H.G."/>
            <person name="Jin L."/>
        </authorList>
    </citation>
    <scope>NUCLEOTIDE SEQUENCE [LARGE SCALE GENOMIC DNA]</scope>
    <source>
        <strain evidence="7">Gr-4</strain>
    </source>
</reference>
<evidence type="ECO:0000259" key="5">
    <source>
        <dbReference type="SMART" id="SM00990"/>
    </source>
</evidence>
<dbReference type="GO" id="GO:0016788">
    <property type="term" value="F:hydrolase activity, acting on ester bonds"/>
    <property type="evidence" value="ECO:0007669"/>
    <property type="project" value="InterPro"/>
</dbReference>
<organism evidence="6 7">
    <name type="scientific">Rhodoferax aquaticus</name>
    <dbReference type="NCBI Taxonomy" id="2527691"/>
    <lineage>
        <taxon>Bacteria</taxon>
        <taxon>Pseudomonadati</taxon>
        <taxon>Pseudomonadota</taxon>
        <taxon>Betaproteobacteria</taxon>
        <taxon>Burkholderiales</taxon>
        <taxon>Comamonadaceae</taxon>
        <taxon>Rhodoferax</taxon>
    </lineage>
</organism>
<protein>
    <submittedName>
        <fullName evidence="6">VRR-NUC domain-containing protein</fullName>
    </submittedName>
</protein>
<proteinExistence type="predicted"/>
<evidence type="ECO:0000256" key="1">
    <source>
        <dbReference type="ARBA" id="ARBA00001946"/>
    </source>
</evidence>
<dbReference type="InterPro" id="IPR014883">
    <property type="entry name" value="VRR_NUC"/>
</dbReference>
<feature type="domain" description="VRR-NUC" evidence="5">
    <location>
        <begin position="80"/>
        <end position="206"/>
    </location>
</feature>
<evidence type="ECO:0000256" key="2">
    <source>
        <dbReference type="ARBA" id="ARBA00022722"/>
    </source>
</evidence>
<evidence type="ECO:0000313" key="6">
    <source>
        <dbReference type="EMBL" id="QDL53946.1"/>
    </source>
</evidence>
<keyword evidence="4" id="KW-0472">Membrane</keyword>
<dbReference type="EMBL" id="CP036282">
    <property type="protein sequence ID" value="QDL53946.1"/>
    <property type="molecule type" value="Genomic_DNA"/>
</dbReference>
<dbReference type="AlphaFoldDB" id="A0A515EMR0"/>
<gene>
    <name evidence="6" type="ORF">EXZ61_07070</name>
</gene>
<sequence length="378" mass="41767">MIQTSYSPAGNSCTTLEERKEYAKLTVPGKGYLTEKAETALSTAKVLHVKTKNGNIVERVLCQLTMSGAIRVEEALHNYLWQYKAEVSFDMTPTRVAGGVPKPFLSNCNKHDPLRRHSLNPFPPGLTSGMLRRPDVIITKSEALRWPGRATTDHQGVAHPDNLLRVVELKFPGDSFDRGQRDAYMQIAGESDGKPVERLCLVDVNDCEGELERVRDRVRAPIRTKVPVPEKAFYERWLIDAEHAAETVWADMQAGVRQLSSEAQTWLRREAPWLFVAGRWVRDTTGQVYRWVTQEGAVIAQWTVVQLKAAWAQIAAATDLVSSQIQRIDWTQVLIDTVKGICVIGMLVAGVMIAVTLAPALAAALIAIVGIFGGAATA</sequence>
<feature type="transmembrane region" description="Helical" evidence="4">
    <location>
        <begin position="343"/>
        <end position="372"/>
    </location>
</feature>
<evidence type="ECO:0000256" key="3">
    <source>
        <dbReference type="ARBA" id="ARBA00022801"/>
    </source>
</evidence>
<accession>A0A515EMR0</accession>
<keyword evidence="4" id="KW-0812">Transmembrane</keyword>
<dbReference type="SMART" id="SM00990">
    <property type="entry name" value="VRR_NUC"/>
    <property type="match status" value="1"/>
</dbReference>
<keyword evidence="3" id="KW-0378">Hydrolase</keyword>
<dbReference type="RefSeq" id="WP_142810389.1">
    <property type="nucleotide sequence ID" value="NZ_CP036282.1"/>
</dbReference>
<dbReference type="KEGG" id="rhg:EXZ61_07070"/>
<evidence type="ECO:0000256" key="4">
    <source>
        <dbReference type="SAM" id="Phobius"/>
    </source>
</evidence>
<name>A0A515EMR0_9BURK</name>
<keyword evidence="4" id="KW-1133">Transmembrane helix</keyword>